<reference evidence="1 2" key="1">
    <citation type="submission" date="2015-12" db="EMBL/GenBank/DDBJ databases">
        <title>Draft genome sequence of Streptomyces silvensis ATCC 53525, a producer of novel hormone antagonists.</title>
        <authorList>
            <person name="Johnston C.W."/>
            <person name="Li Y."/>
            <person name="Magarvey N.A."/>
        </authorList>
    </citation>
    <scope>NUCLEOTIDE SEQUENCE [LARGE SCALE GENOMIC DNA]</scope>
    <source>
        <strain evidence="1 2">ATCC 53525</strain>
    </source>
</reference>
<name>A0A0W7X311_9ACTN</name>
<organism evidence="1 2">
    <name type="scientific">Streptomyces silvensis</name>
    <dbReference type="NCBI Taxonomy" id="1765722"/>
    <lineage>
        <taxon>Bacteria</taxon>
        <taxon>Bacillati</taxon>
        <taxon>Actinomycetota</taxon>
        <taxon>Actinomycetes</taxon>
        <taxon>Kitasatosporales</taxon>
        <taxon>Streptomycetaceae</taxon>
        <taxon>Streptomyces</taxon>
    </lineage>
</organism>
<dbReference type="AlphaFoldDB" id="A0A0W7X311"/>
<dbReference type="STRING" id="1765722.AT728_15550"/>
<dbReference type="RefSeq" id="WP_058848507.1">
    <property type="nucleotide sequence ID" value="NZ_LOCL01000034.1"/>
</dbReference>
<dbReference type="EMBL" id="LOCL01000034">
    <property type="protein sequence ID" value="KUF17244.1"/>
    <property type="molecule type" value="Genomic_DNA"/>
</dbReference>
<dbReference type="OrthoDB" id="9961909at2"/>
<comment type="caution">
    <text evidence="1">The sequence shown here is derived from an EMBL/GenBank/DDBJ whole genome shotgun (WGS) entry which is preliminary data.</text>
</comment>
<gene>
    <name evidence="1" type="ORF">AT728_15550</name>
</gene>
<protein>
    <submittedName>
        <fullName evidence="1">Uncharacterized protein</fullName>
    </submittedName>
</protein>
<keyword evidence="2" id="KW-1185">Reference proteome</keyword>
<sequence>MNTTDQDESRAAELYRIYRAHLETCPRRHVGILADCAAGTGLGRAVRNARRSADGGPARCGT</sequence>
<proteinExistence type="predicted"/>
<evidence type="ECO:0000313" key="1">
    <source>
        <dbReference type="EMBL" id="KUF17244.1"/>
    </source>
</evidence>
<evidence type="ECO:0000313" key="2">
    <source>
        <dbReference type="Proteomes" id="UP000054804"/>
    </source>
</evidence>
<dbReference type="Proteomes" id="UP000054804">
    <property type="component" value="Unassembled WGS sequence"/>
</dbReference>
<accession>A0A0W7X311</accession>